<dbReference type="InterPro" id="IPR001173">
    <property type="entry name" value="Glyco_trans_2-like"/>
</dbReference>
<dbReference type="PANTHER" id="PTHR43646">
    <property type="entry name" value="GLYCOSYLTRANSFERASE"/>
    <property type="match status" value="1"/>
</dbReference>
<keyword evidence="2" id="KW-0812">Transmembrane</keyword>
<dbReference type="Pfam" id="PF00535">
    <property type="entry name" value="Glycos_transf_2"/>
    <property type="match status" value="1"/>
</dbReference>
<proteinExistence type="predicted"/>
<keyword evidence="5" id="KW-1185">Reference proteome</keyword>
<accession>A0A1W1VFQ2</accession>
<evidence type="ECO:0000259" key="3">
    <source>
        <dbReference type="Pfam" id="PF00535"/>
    </source>
</evidence>
<dbReference type="GO" id="GO:0016740">
    <property type="term" value="F:transferase activity"/>
    <property type="evidence" value="ECO:0007669"/>
    <property type="project" value="UniProtKB-KW"/>
</dbReference>
<dbReference type="STRING" id="695939.SAMN00790413_01422"/>
<organism evidence="4 5">
    <name type="scientific">Deinococcus hopiensis KR-140</name>
    <dbReference type="NCBI Taxonomy" id="695939"/>
    <lineage>
        <taxon>Bacteria</taxon>
        <taxon>Thermotogati</taxon>
        <taxon>Deinococcota</taxon>
        <taxon>Deinococci</taxon>
        <taxon>Deinococcales</taxon>
        <taxon>Deinococcaceae</taxon>
        <taxon>Deinococcus</taxon>
    </lineage>
</organism>
<protein>
    <submittedName>
        <fullName evidence="4">Glycosyltransferases, probably involved in cell wall biogenesis</fullName>
    </submittedName>
</protein>
<reference evidence="4 5" key="1">
    <citation type="submission" date="2017-04" db="EMBL/GenBank/DDBJ databases">
        <authorList>
            <person name="Afonso C.L."/>
            <person name="Miller P.J."/>
            <person name="Scott M.A."/>
            <person name="Spackman E."/>
            <person name="Goraichik I."/>
            <person name="Dimitrov K.M."/>
            <person name="Suarez D.L."/>
            <person name="Swayne D.E."/>
        </authorList>
    </citation>
    <scope>NUCLEOTIDE SEQUENCE [LARGE SCALE GENOMIC DNA]</scope>
    <source>
        <strain evidence="4 5">KR-140</strain>
    </source>
</reference>
<feature type="domain" description="Glycosyltransferase 2-like" evidence="3">
    <location>
        <begin position="58"/>
        <end position="167"/>
    </location>
</feature>
<keyword evidence="4" id="KW-0808">Transferase</keyword>
<evidence type="ECO:0000313" key="5">
    <source>
        <dbReference type="Proteomes" id="UP000192582"/>
    </source>
</evidence>
<feature type="region of interest" description="Disordered" evidence="1">
    <location>
        <begin position="374"/>
        <end position="401"/>
    </location>
</feature>
<dbReference type="InterPro" id="IPR029044">
    <property type="entry name" value="Nucleotide-diphossugar_trans"/>
</dbReference>
<name>A0A1W1VFQ2_9DEIO</name>
<dbReference type="SUPFAM" id="SSF53448">
    <property type="entry name" value="Nucleotide-diphospho-sugar transferases"/>
    <property type="match status" value="1"/>
</dbReference>
<dbReference type="PANTHER" id="PTHR43646:SF3">
    <property type="entry name" value="SLR1566 PROTEIN"/>
    <property type="match status" value="1"/>
</dbReference>
<sequence>MAEGGVRGTERRWRRLRALHTGAVLGFFAFKAATLLVNVQRFPRLRGGAAPPRLPRVSLLVPARNEAHTLPRTLPGLLVQGADEVLVLDDGSADGTAGVARELGAQVLEGRPLPPGWYGKPWACQQLGEAARGDVLVFTDADVSWYPGALNAVLHRLERSGADLLTVLPRPERLTPGARLLTPLVDVVVLSFLPYPFLQSRLPLATTANGQVMAFCREAYGALGGYGAVRAELLEDTVFARHLKRAGHRVEQALGQGQIGVTMYPSYRESVAGFGKNALGVHLDSRVLLVASAVWHLLAYTLPWLLPARSPAQRAVRFLTLTERTAVNLLTGRRQPADWLEGLFGPLTPLFALPAYGLALGRRVEWKGRVYEQRPASRQKASREAVKGALRPENTASAPRR</sequence>
<keyword evidence="2" id="KW-1133">Transmembrane helix</keyword>
<evidence type="ECO:0000256" key="1">
    <source>
        <dbReference type="SAM" id="MobiDB-lite"/>
    </source>
</evidence>
<dbReference type="Gene3D" id="3.90.550.10">
    <property type="entry name" value="Spore Coat Polysaccharide Biosynthesis Protein SpsA, Chain A"/>
    <property type="match status" value="1"/>
</dbReference>
<keyword evidence="2" id="KW-0472">Membrane</keyword>
<gene>
    <name evidence="4" type="ORF">SAMN00790413_01422</name>
</gene>
<dbReference type="AlphaFoldDB" id="A0A1W1VFQ2"/>
<dbReference type="EMBL" id="FWWU01000009">
    <property type="protein sequence ID" value="SMB92050.1"/>
    <property type="molecule type" value="Genomic_DNA"/>
</dbReference>
<feature type="transmembrane region" description="Helical" evidence="2">
    <location>
        <begin position="18"/>
        <end position="37"/>
    </location>
</feature>
<dbReference type="Proteomes" id="UP000192582">
    <property type="component" value="Unassembled WGS sequence"/>
</dbReference>
<evidence type="ECO:0000313" key="4">
    <source>
        <dbReference type="EMBL" id="SMB92050.1"/>
    </source>
</evidence>
<evidence type="ECO:0000256" key="2">
    <source>
        <dbReference type="SAM" id="Phobius"/>
    </source>
</evidence>